<sequence>MGIFDRLRARRIPAQAQTLVDPHERVVAWGRTEEGTLVVATTQGLWPPAEPRRRLGWHEIHKAGWAEGVLTVIPSDEIDPGVVADGPPLHIRLTDPGDLPPEVRTRVTRSVAYSAHHQLATGGVWVVGRRVPMVDGLAWAARYDAGTDYKDPAVRAQVADLIDAAARSAAPPQP</sequence>
<dbReference type="RefSeq" id="WP_163572792.1">
    <property type="nucleotide sequence ID" value="NZ_BAAANY010000055.1"/>
</dbReference>
<comment type="caution">
    <text evidence="1">The sequence shown here is derived from an EMBL/GenBank/DDBJ whole genome shotgun (WGS) entry which is preliminary data.</text>
</comment>
<protein>
    <submittedName>
        <fullName evidence="1">Uncharacterized protein</fullName>
    </submittedName>
</protein>
<proteinExistence type="predicted"/>
<evidence type="ECO:0000313" key="1">
    <source>
        <dbReference type="EMBL" id="GAA1722554.1"/>
    </source>
</evidence>
<name>A0ABN2JCN2_9ACTN</name>
<gene>
    <name evidence="1" type="ORF">GCM10009765_83140</name>
</gene>
<organism evidence="1 2">
    <name type="scientific">Fodinicola feengrottensis</name>
    <dbReference type="NCBI Taxonomy" id="435914"/>
    <lineage>
        <taxon>Bacteria</taxon>
        <taxon>Bacillati</taxon>
        <taxon>Actinomycetota</taxon>
        <taxon>Actinomycetes</taxon>
        <taxon>Mycobacteriales</taxon>
        <taxon>Fodinicola</taxon>
    </lineage>
</organism>
<dbReference type="Proteomes" id="UP001500618">
    <property type="component" value="Unassembled WGS sequence"/>
</dbReference>
<keyword evidence="2" id="KW-1185">Reference proteome</keyword>
<accession>A0ABN2JCN2</accession>
<reference evidence="1 2" key="1">
    <citation type="journal article" date="2019" name="Int. J. Syst. Evol. Microbiol.">
        <title>The Global Catalogue of Microorganisms (GCM) 10K type strain sequencing project: providing services to taxonomists for standard genome sequencing and annotation.</title>
        <authorList>
            <consortium name="The Broad Institute Genomics Platform"/>
            <consortium name="The Broad Institute Genome Sequencing Center for Infectious Disease"/>
            <person name="Wu L."/>
            <person name="Ma J."/>
        </authorList>
    </citation>
    <scope>NUCLEOTIDE SEQUENCE [LARGE SCALE GENOMIC DNA]</scope>
    <source>
        <strain evidence="1 2">JCM 14718</strain>
    </source>
</reference>
<dbReference type="EMBL" id="BAAANY010000055">
    <property type="protein sequence ID" value="GAA1722554.1"/>
    <property type="molecule type" value="Genomic_DNA"/>
</dbReference>
<evidence type="ECO:0000313" key="2">
    <source>
        <dbReference type="Proteomes" id="UP001500618"/>
    </source>
</evidence>